<protein>
    <submittedName>
        <fullName evidence="2">Uncharacterized protein</fullName>
    </submittedName>
</protein>
<feature type="compositionally biased region" description="Polar residues" evidence="1">
    <location>
        <begin position="385"/>
        <end position="395"/>
    </location>
</feature>
<evidence type="ECO:0000313" key="2">
    <source>
        <dbReference type="EMBL" id="CAK7272914.1"/>
    </source>
</evidence>
<name>A0ABP0DXF4_9PEZI</name>
<accession>A0ABP0DXF4</accession>
<feature type="region of interest" description="Disordered" evidence="1">
    <location>
        <begin position="309"/>
        <end position="408"/>
    </location>
</feature>
<comment type="caution">
    <text evidence="2">The sequence shown here is derived from an EMBL/GenBank/DDBJ whole genome shotgun (WGS) entry which is preliminary data.</text>
</comment>
<organism evidence="2 3">
    <name type="scientific">Sporothrix epigloea</name>
    <dbReference type="NCBI Taxonomy" id="1892477"/>
    <lineage>
        <taxon>Eukaryota</taxon>
        <taxon>Fungi</taxon>
        <taxon>Dikarya</taxon>
        <taxon>Ascomycota</taxon>
        <taxon>Pezizomycotina</taxon>
        <taxon>Sordariomycetes</taxon>
        <taxon>Sordariomycetidae</taxon>
        <taxon>Ophiostomatales</taxon>
        <taxon>Ophiostomataceae</taxon>
        <taxon>Sporothrix</taxon>
    </lineage>
</organism>
<dbReference type="Proteomes" id="UP001642502">
    <property type="component" value="Unassembled WGS sequence"/>
</dbReference>
<evidence type="ECO:0000256" key="1">
    <source>
        <dbReference type="SAM" id="MobiDB-lite"/>
    </source>
</evidence>
<gene>
    <name evidence="2" type="ORF">SEPCBS119000_005375</name>
</gene>
<proteinExistence type="predicted"/>
<sequence>MAAIGPTDNDHEKLTMNGDVVGSNDSMDVGAESPDGDTQIATGDNCIVSCGPTSGLDESLLLPLPETIGAEGDNEIEATGDDYGWQSPTSAELERPMNVHDISHTPINPVVIAESLLSPSQIDIDTHFLSQDLDEVDDNDTAEDADCIDDTYDINIEDVQDLGDAADADDLEAEHASYTNKTGGHLSPAPAGEEEVDAEYTVTQPFNMFNVADEDATTTIAADIDAFTEDQQSVHEDSETEMLRKFVTRVKADKSAKAAAAADVPPCQSLAKLQRKRRTGSAGSAAFPTGSPKAKNEIAVILDSPFNLKPRVPFGEKDHNMSPSPKKMKKHAGNKLDNFDENRSCNLLSKPLLDDNSPPRPKRRRRKIEADTDAIFNPEFKAFSSEENSTVTTEPSPGPRRSKRTRSQLAVKTAASTADTTSALSLIPIRLPGSLNLSGEDGYGLSANSLGHRRNDEKELAAATRVNTRKNKGNADPPCIVVARESQKALGVLQSKEEDLLANDMDEDRASNLSEGQSASQREKDAPNKPAKIVRWAEALVRFQTADGEVEDKSAAFAGPVTVKPAVDTGLYIRSAMAGPARASGDVGDCEAPAEILTAEEPEVTSTAASATPCAPHTSCPANASEPKESLIPRRTTRVSRLQPPTPRKLLASAAAAKTAVSAAGPVTAPIAAPTEPAPMGLKALPSGSASARRMAATRAKIVGMGIAGNGTPAPKRRIARMA</sequence>
<evidence type="ECO:0000313" key="3">
    <source>
        <dbReference type="Proteomes" id="UP001642502"/>
    </source>
</evidence>
<feature type="compositionally biased region" description="Polar residues" evidence="1">
    <location>
        <begin position="511"/>
        <end position="520"/>
    </location>
</feature>
<feature type="region of interest" description="Disordered" evidence="1">
    <location>
        <begin position="1"/>
        <end position="40"/>
    </location>
</feature>
<keyword evidence="3" id="KW-1185">Reference proteome</keyword>
<reference evidence="2 3" key="1">
    <citation type="submission" date="2024-01" db="EMBL/GenBank/DDBJ databases">
        <authorList>
            <person name="Allen C."/>
            <person name="Tagirdzhanova G."/>
        </authorList>
    </citation>
    <scope>NUCLEOTIDE SEQUENCE [LARGE SCALE GENOMIC DNA]</scope>
    <source>
        <strain evidence="2 3">CBS 119000</strain>
    </source>
</reference>
<feature type="compositionally biased region" description="Low complexity" evidence="1">
    <location>
        <begin position="605"/>
        <end position="619"/>
    </location>
</feature>
<dbReference type="EMBL" id="CAWUON010000100">
    <property type="protein sequence ID" value="CAK7272914.1"/>
    <property type="molecule type" value="Genomic_DNA"/>
</dbReference>
<feature type="region of interest" description="Disordered" evidence="1">
    <location>
        <begin position="508"/>
        <end position="530"/>
    </location>
</feature>
<feature type="region of interest" description="Disordered" evidence="1">
    <location>
        <begin position="602"/>
        <end position="647"/>
    </location>
</feature>